<keyword evidence="1" id="KW-0472">Membrane</keyword>
<feature type="transmembrane region" description="Helical" evidence="1">
    <location>
        <begin position="294"/>
        <end position="317"/>
    </location>
</feature>
<name>A0A7W7VGH2_9PSEU</name>
<dbReference type="GO" id="GO:0016747">
    <property type="term" value="F:acyltransferase activity, transferring groups other than amino-acyl groups"/>
    <property type="evidence" value="ECO:0007669"/>
    <property type="project" value="InterPro"/>
</dbReference>
<dbReference type="InterPro" id="IPR002656">
    <property type="entry name" value="Acyl_transf_3_dom"/>
</dbReference>
<evidence type="ECO:0000259" key="2">
    <source>
        <dbReference type="Pfam" id="PF01757"/>
    </source>
</evidence>
<accession>A0A7W7VGH2</accession>
<dbReference type="InterPro" id="IPR050879">
    <property type="entry name" value="Acyltransferase_3"/>
</dbReference>
<gene>
    <name evidence="3" type="ORF">FHR82_005417</name>
</gene>
<evidence type="ECO:0000256" key="1">
    <source>
        <dbReference type="SAM" id="Phobius"/>
    </source>
</evidence>
<dbReference type="GO" id="GO:0009103">
    <property type="term" value="P:lipopolysaccharide biosynthetic process"/>
    <property type="evidence" value="ECO:0007669"/>
    <property type="project" value="TreeGrafter"/>
</dbReference>
<evidence type="ECO:0000313" key="4">
    <source>
        <dbReference type="Proteomes" id="UP000520767"/>
    </source>
</evidence>
<dbReference type="RefSeq" id="WP_184813196.1">
    <property type="nucleotide sequence ID" value="NZ_JACHJQ010000005.1"/>
</dbReference>
<dbReference type="PANTHER" id="PTHR23028">
    <property type="entry name" value="ACETYLTRANSFERASE"/>
    <property type="match status" value="1"/>
</dbReference>
<feature type="transmembrane region" description="Helical" evidence="1">
    <location>
        <begin position="203"/>
        <end position="225"/>
    </location>
</feature>
<feature type="transmembrane region" description="Helical" evidence="1">
    <location>
        <begin position="323"/>
        <end position="344"/>
    </location>
</feature>
<dbReference type="AlphaFoldDB" id="A0A7W7VGH2"/>
<feature type="transmembrane region" description="Helical" evidence="1">
    <location>
        <begin position="269"/>
        <end position="287"/>
    </location>
</feature>
<feature type="transmembrane region" description="Helical" evidence="1">
    <location>
        <begin position="66"/>
        <end position="85"/>
    </location>
</feature>
<evidence type="ECO:0000313" key="3">
    <source>
        <dbReference type="EMBL" id="MBB4909164.1"/>
    </source>
</evidence>
<keyword evidence="1" id="KW-0812">Transmembrane</keyword>
<comment type="caution">
    <text evidence="3">The sequence shown here is derived from an EMBL/GenBank/DDBJ whole genome shotgun (WGS) entry which is preliminary data.</text>
</comment>
<organism evidence="3 4">
    <name type="scientific">Actinophytocola algeriensis</name>
    <dbReference type="NCBI Taxonomy" id="1768010"/>
    <lineage>
        <taxon>Bacteria</taxon>
        <taxon>Bacillati</taxon>
        <taxon>Actinomycetota</taxon>
        <taxon>Actinomycetes</taxon>
        <taxon>Pseudonocardiales</taxon>
        <taxon>Pseudonocardiaceae</taxon>
    </lineage>
</organism>
<proteinExistence type="predicted"/>
<feature type="transmembrane region" description="Helical" evidence="1">
    <location>
        <begin position="179"/>
        <end position="197"/>
    </location>
</feature>
<protein>
    <submittedName>
        <fullName evidence="3">Peptidoglycan/LPS O-acetylase OafA/YrhL</fullName>
    </submittedName>
</protein>
<keyword evidence="4" id="KW-1185">Reference proteome</keyword>
<dbReference type="Proteomes" id="UP000520767">
    <property type="component" value="Unassembled WGS sequence"/>
</dbReference>
<feature type="domain" description="Acyltransferase 3" evidence="2">
    <location>
        <begin position="29"/>
        <end position="345"/>
    </location>
</feature>
<dbReference type="EMBL" id="JACHJQ010000005">
    <property type="protein sequence ID" value="MBB4909164.1"/>
    <property type="molecule type" value="Genomic_DNA"/>
</dbReference>
<sequence length="374" mass="41206">MAHDTVPGTVPDARAPASRGAAGPRLEVLDGLRFLAAMAVLAYHFTTMDRVWQRPAVELFPRQTFAYGWLGVYLFFLISGFVIGMSAWGRGAGSFLASRAVRLYPAYWLSVVVVAAVTTVWPWWQRPDGWGSTLVNLTMFQDAVGVSSVAEVYWTLWAELRFYLLFSLVVLWGLTYRRVVGFCVVWLGAVAFAKVAVPDSDVLVHTALMTDHAPLFVGGVGCYLMYGFRPTITTWGIVGASFVLSVPSARFRAGLEAHHGEVVSRWPAVVLMAVCFALVAAVALGWLSWLRGRWLVVLGSTTYPLYLLHMDLGAPVLSRLRGILPPTVLVCVVTAAVIGVAWLVHRFVERPVAAWWRARRPAADSTPPHRPPVR</sequence>
<dbReference type="Pfam" id="PF01757">
    <property type="entry name" value="Acyl_transf_3"/>
    <property type="match status" value="1"/>
</dbReference>
<feature type="transmembrane region" description="Helical" evidence="1">
    <location>
        <begin position="232"/>
        <end position="249"/>
    </location>
</feature>
<keyword evidence="1" id="KW-1133">Transmembrane helix</keyword>
<feature type="transmembrane region" description="Helical" evidence="1">
    <location>
        <begin position="152"/>
        <end position="172"/>
    </location>
</feature>
<dbReference type="PANTHER" id="PTHR23028:SF53">
    <property type="entry name" value="ACYL_TRANSF_3 DOMAIN-CONTAINING PROTEIN"/>
    <property type="match status" value="1"/>
</dbReference>
<feature type="transmembrane region" description="Helical" evidence="1">
    <location>
        <begin position="106"/>
        <end position="124"/>
    </location>
</feature>
<dbReference type="GO" id="GO:0016020">
    <property type="term" value="C:membrane"/>
    <property type="evidence" value="ECO:0007669"/>
    <property type="project" value="TreeGrafter"/>
</dbReference>
<reference evidence="3 4" key="1">
    <citation type="submission" date="2020-08" db="EMBL/GenBank/DDBJ databases">
        <title>Genomic Encyclopedia of Type Strains, Phase III (KMG-III): the genomes of soil and plant-associated and newly described type strains.</title>
        <authorList>
            <person name="Whitman W."/>
        </authorList>
    </citation>
    <scope>NUCLEOTIDE SEQUENCE [LARGE SCALE GENOMIC DNA]</scope>
    <source>
        <strain evidence="3 4">CECT 8960</strain>
    </source>
</reference>